<dbReference type="EMBL" id="OX459944">
    <property type="protein sequence ID" value="CAI9178901.1"/>
    <property type="molecule type" value="Genomic_DNA"/>
</dbReference>
<sequence length="81" mass="8443">MSGRSRAAWPPAQGKRRHPGRAASASLPALAARPSGVPGPGRPGPPPSCRFPAPSVEFGKAERVARPPPHLLRTLRGFSSC</sequence>
<dbReference type="Proteomes" id="UP001176941">
    <property type="component" value="Chromosome 8"/>
</dbReference>
<organism evidence="2 3">
    <name type="scientific">Rangifer tarandus platyrhynchus</name>
    <name type="common">Svalbard reindeer</name>
    <dbReference type="NCBI Taxonomy" id="3082113"/>
    <lineage>
        <taxon>Eukaryota</taxon>
        <taxon>Metazoa</taxon>
        <taxon>Chordata</taxon>
        <taxon>Craniata</taxon>
        <taxon>Vertebrata</taxon>
        <taxon>Euteleostomi</taxon>
        <taxon>Mammalia</taxon>
        <taxon>Eutheria</taxon>
        <taxon>Laurasiatheria</taxon>
        <taxon>Artiodactyla</taxon>
        <taxon>Ruminantia</taxon>
        <taxon>Pecora</taxon>
        <taxon>Cervidae</taxon>
        <taxon>Odocoileinae</taxon>
        <taxon>Rangifer</taxon>
    </lineage>
</organism>
<feature type="compositionally biased region" description="Pro residues" evidence="1">
    <location>
        <begin position="40"/>
        <end position="49"/>
    </location>
</feature>
<keyword evidence="3" id="KW-1185">Reference proteome</keyword>
<accession>A0ABN9A1N8</accession>
<evidence type="ECO:0000256" key="1">
    <source>
        <dbReference type="SAM" id="MobiDB-lite"/>
    </source>
</evidence>
<reference evidence="2" key="1">
    <citation type="submission" date="2023-04" db="EMBL/GenBank/DDBJ databases">
        <authorList>
            <consortium name="ELIXIR-Norway"/>
        </authorList>
    </citation>
    <scope>NUCLEOTIDE SEQUENCE [LARGE SCALE GENOMIC DNA]</scope>
</reference>
<protein>
    <submittedName>
        <fullName evidence="2">Uncharacterized protein</fullName>
    </submittedName>
</protein>
<feature type="region of interest" description="Disordered" evidence="1">
    <location>
        <begin position="1"/>
        <end position="54"/>
    </location>
</feature>
<gene>
    <name evidence="2" type="ORF">MRATA1EN1_LOCUS27863</name>
</gene>
<evidence type="ECO:0000313" key="3">
    <source>
        <dbReference type="Proteomes" id="UP001176941"/>
    </source>
</evidence>
<proteinExistence type="predicted"/>
<name>A0ABN9A1N8_RANTA</name>
<feature type="compositionally biased region" description="Low complexity" evidence="1">
    <location>
        <begin position="21"/>
        <end position="36"/>
    </location>
</feature>
<evidence type="ECO:0000313" key="2">
    <source>
        <dbReference type="EMBL" id="CAI9178901.1"/>
    </source>
</evidence>